<dbReference type="GO" id="GO:0004050">
    <property type="term" value="F:apyrase activity"/>
    <property type="evidence" value="ECO:0007669"/>
    <property type="project" value="UniProtKB-EC"/>
</dbReference>
<evidence type="ECO:0000256" key="18">
    <source>
        <dbReference type="ARBA" id="ARBA00039598"/>
    </source>
</evidence>
<feature type="binding site" evidence="21">
    <location>
        <begin position="214"/>
        <end position="218"/>
    </location>
    <ligand>
        <name>ATP</name>
        <dbReference type="ChEBI" id="CHEBI:30616"/>
    </ligand>
</feature>
<dbReference type="InterPro" id="IPR000407">
    <property type="entry name" value="GDA1_CD39_NTPase"/>
</dbReference>
<evidence type="ECO:0000256" key="15">
    <source>
        <dbReference type="ARBA" id="ARBA00023136"/>
    </source>
</evidence>
<dbReference type="GO" id="GO:0005524">
    <property type="term" value="F:ATP binding"/>
    <property type="evidence" value="ECO:0007669"/>
    <property type="project" value="UniProtKB-KW"/>
</dbReference>
<protein>
    <recommendedName>
        <fullName evidence="18">Ectonucleoside triphosphate diphosphohydrolase 8</fullName>
        <ecNumber evidence="5">3.6.1.5</ecNumber>
    </recommendedName>
</protein>
<dbReference type="PROSITE" id="PS01238">
    <property type="entry name" value="GDA1_CD39_NTPASE"/>
    <property type="match status" value="1"/>
</dbReference>
<keyword evidence="10 22" id="KW-0378">Hydrolase</keyword>
<dbReference type="PROSITE" id="PS51257">
    <property type="entry name" value="PROKAR_LIPOPROTEIN"/>
    <property type="match status" value="1"/>
</dbReference>
<comment type="subcellular location">
    <subcellularLocation>
        <location evidence="3">Cell membrane</location>
        <topology evidence="3">Multi-pass membrane protein</topology>
    </subcellularLocation>
</comment>
<dbReference type="EC" id="3.6.1.5" evidence="5"/>
<dbReference type="Proteomes" id="UP000034805">
    <property type="component" value="Unassembled WGS sequence"/>
</dbReference>
<evidence type="ECO:0000256" key="12">
    <source>
        <dbReference type="ARBA" id="ARBA00022840"/>
    </source>
</evidence>
<dbReference type="AlphaFoldDB" id="A0A0P7UI45"/>
<evidence type="ECO:0000256" key="16">
    <source>
        <dbReference type="ARBA" id="ARBA00023157"/>
    </source>
</evidence>
<keyword evidence="6" id="KW-1003">Cell membrane</keyword>
<evidence type="ECO:0000256" key="20">
    <source>
        <dbReference type="PIRSR" id="PIRSR600407-1"/>
    </source>
</evidence>
<reference evidence="24 25" key="1">
    <citation type="submission" date="2015-08" db="EMBL/GenBank/DDBJ databases">
        <title>The genome of the Asian arowana (Scleropages formosus).</title>
        <authorList>
            <person name="Tan M.H."/>
            <person name="Gan H.M."/>
            <person name="Croft L.J."/>
            <person name="Austin C.M."/>
        </authorList>
    </citation>
    <scope>NUCLEOTIDE SEQUENCE [LARGE SCALE GENOMIC DNA]</scope>
    <source>
        <strain evidence="24">Aro1</strain>
    </source>
</reference>
<proteinExistence type="inferred from homology"/>
<evidence type="ECO:0000256" key="22">
    <source>
        <dbReference type="RuleBase" id="RU003833"/>
    </source>
</evidence>
<keyword evidence="7 23" id="KW-0812">Transmembrane</keyword>
<evidence type="ECO:0000256" key="19">
    <source>
        <dbReference type="ARBA" id="ARBA00049175"/>
    </source>
</evidence>
<keyword evidence="17" id="KW-0325">Glycoprotein</keyword>
<dbReference type="GO" id="GO:0045134">
    <property type="term" value="F:UDP phosphatase activity"/>
    <property type="evidence" value="ECO:0007669"/>
    <property type="project" value="TreeGrafter"/>
</dbReference>
<evidence type="ECO:0000256" key="1">
    <source>
        <dbReference type="ARBA" id="ARBA00001913"/>
    </source>
</evidence>
<evidence type="ECO:0000256" key="10">
    <source>
        <dbReference type="ARBA" id="ARBA00022801"/>
    </source>
</evidence>
<dbReference type="PANTHER" id="PTHR11782:SF31">
    <property type="entry name" value="ECTONUCLEOSIDE TRIPHOSPHATE DIPHOSPHOHYDROLASE 8"/>
    <property type="match status" value="1"/>
</dbReference>
<evidence type="ECO:0000256" key="21">
    <source>
        <dbReference type="PIRSR" id="PIRSR600407-2"/>
    </source>
</evidence>
<keyword evidence="14 23" id="KW-1133">Transmembrane helix</keyword>
<feature type="transmembrane region" description="Helical" evidence="23">
    <location>
        <begin position="504"/>
        <end position="526"/>
    </location>
</feature>
<evidence type="ECO:0000313" key="24">
    <source>
        <dbReference type="EMBL" id="KPP60869.1"/>
    </source>
</evidence>
<evidence type="ECO:0000256" key="14">
    <source>
        <dbReference type="ARBA" id="ARBA00022989"/>
    </source>
</evidence>
<evidence type="ECO:0000256" key="6">
    <source>
        <dbReference type="ARBA" id="ARBA00022475"/>
    </source>
</evidence>
<dbReference type="STRING" id="113540.ENSSFOP00015020863"/>
<gene>
    <name evidence="24" type="ORF">Z043_121092</name>
</gene>
<comment type="similarity">
    <text evidence="4 22">Belongs to the GDA1/CD39 NTPase family.</text>
</comment>
<evidence type="ECO:0000256" key="2">
    <source>
        <dbReference type="ARBA" id="ARBA00001946"/>
    </source>
</evidence>
<dbReference type="PANTHER" id="PTHR11782">
    <property type="entry name" value="ADENOSINE/GUANOSINE DIPHOSPHATASE"/>
    <property type="match status" value="1"/>
</dbReference>
<keyword evidence="15 23" id="KW-0472">Membrane</keyword>
<evidence type="ECO:0000256" key="9">
    <source>
        <dbReference type="ARBA" id="ARBA00022741"/>
    </source>
</evidence>
<keyword evidence="9 21" id="KW-0547">Nucleotide-binding</keyword>
<evidence type="ECO:0000313" key="25">
    <source>
        <dbReference type="Proteomes" id="UP000034805"/>
    </source>
</evidence>
<evidence type="ECO:0000256" key="7">
    <source>
        <dbReference type="ARBA" id="ARBA00022692"/>
    </source>
</evidence>
<keyword evidence="8" id="KW-0479">Metal-binding</keyword>
<name>A0A0P7UI45_SCLFO</name>
<dbReference type="Gene3D" id="3.30.420.150">
    <property type="entry name" value="Exopolyphosphatase. Domain 2"/>
    <property type="match status" value="1"/>
</dbReference>
<evidence type="ECO:0000256" key="11">
    <source>
        <dbReference type="ARBA" id="ARBA00022837"/>
    </source>
</evidence>
<accession>A0A0P7UI45</accession>
<evidence type="ECO:0000256" key="13">
    <source>
        <dbReference type="ARBA" id="ARBA00022842"/>
    </source>
</evidence>
<feature type="active site" description="Proton acceptor" evidence="20">
    <location>
        <position position="178"/>
    </location>
</feature>
<dbReference type="GO" id="GO:0017111">
    <property type="term" value="F:ribonucleoside triphosphate phosphatase activity"/>
    <property type="evidence" value="ECO:0007669"/>
    <property type="project" value="TreeGrafter"/>
</dbReference>
<dbReference type="GO" id="GO:0046872">
    <property type="term" value="F:metal ion binding"/>
    <property type="evidence" value="ECO:0007669"/>
    <property type="project" value="UniProtKB-KW"/>
</dbReference>
<keyword evidence="12 21" id="KW-0067">ATP-binding</keyword>
<comment type="cofactor">
    <cofactor evidence="1">
        <name>Ca(2+)</name>
        <dbReference type="ChEBI" id="CHEBI:29108"/>
    </cofactor>
</comment>
<feature type="transmembrane region" description="Helical" evidence="23">
    <location>
        <begin position="20"/>
        <end position="40"/>
    </location>
</feature>
<evidence type="ECO:0000256" key="5">
    <source>
        <dbReference type="ARBA" id="ARBA00012148"/>
    </source>
</evidence>
<sequence length="532" mass="59105">MKQFGSREVMGKLAIKQTLVAALVAAVGCVSIIALILTLAQHHKADLPPGFQYGMVFDAGSTHTALFLYQWPGGKENNTGVVSQVLVCHVDGPGISSYGPDPPGAGRSLTPCLDVAGDAVPPGQRGATPVYLGATAGMRLLALQNATRSSQVLEEVAKTIQRYPFDFRGARILSGTEEGAYGWITINYLLEGFIKGKWLHPAGAEILGALDMGGASTQIAFRPREPAQEPESAARFRLYGFDYDVYTHSYLCYGKEQAMKRLQAELRQASGRNRTTDPLKVVFFFNFHMGYKCSYVTQANFSQRINHPCYHMGFELTVTLGDLYASPCIRKPAQFDPAANVTFFGSGDPQRCLALVRKIFNFTECRFPPNCAFNGVYQPAVNGYFFAFSAYFYTFNFLGLAPRAPLDRVNSTIDAFCRKSWKTVKAEHPKEKENYLQDYCASAVYMTTILLEGYRFNESWDNIYFQKKAADTDIGWTLGYMLNLTNLMSRETPPAVTGVLAEQWAAGIFFISFAVFLSFLILILLFSWNPDY</sequence>
<evidence type="ECO:0000256" key="4">
    <source>
        <dbReference type="ARBA" id="ARBA00009283"/>
    </source>
</evidence>
<evidence type="ECO:0000256" key="17">
    <source>
        <dbReference type="ARBA" id="ARBA00023180"/>
    </source>
</evidence>
<dbReference type="EMBL" id="JARO02010215">
    <property type="protein sequence ID" value="KPP60869.1"/>
    <property type="molecule type" value="Genomic_DNA"/>
</dbReference>
<evidence type="ECO:0000256" key="23">
    <source>
        <dbReference type="SAM" id="Phobius"/>
    </source>
</evidence>
<evidence type="ECO:0000256" key="3">
    <source>
        <dbReference type="ARBA" id="ARBA00004651"/>
    </source>
</evidence>
<dbReference type="Gene3D" id="3.30.420.40">
    <property type="match status" value="1"/>
</dbReference>
<dbReference type="FunFam" id="3.30.420.40:FF:000068">
    <property type="entry name" value="Ectonucleoside triphosphate diphosphohydrolase 1"/>
    <property type="match status" value="1"/>
</dbReference>
<dbReference type="GO" id="GO:0005886">
    <property type="term" value="C:plasma membrane"/>
    <property type="evidence" value="ECO:0007669"/>
    <property type="project" value="UniProtKB-SubCell"/>
</dbReference>
<evidence type="ECO:0000256" key="8">
    <source>
        <dbReference type="ARBA" id="ARBA00022723"/>
    </source>
</evidence>
<keyword evidence="16" id="KW-1015">Disulfide bond</keyword>
<keyword evidence="11" id="KW-0106">Calcium</keyword>
<dbReference type="Pfam" id="PF01150">
    <property type="entry name" value="GDA1_CD39"/>
    <property type="match status" value="1"/>
</dbReference>
<dbReference type="GO" id="GO:0004382">
    <property type="term" value="F:GDP phosphatase activity"/>
    <property type="evidence" value="ECO:0007669"/>
    <property type="project" value="TreeGrafter"/>
</dbReference>
<organism evidence="24 25">
    <name type="scientific">Scleropages formosus</name>
    <name type="common">Asian bonytongue</name>
    <name type="synonym">Osteoglossum formosum</name>
    <dbReference type="NCBI Taxonomy" id="113540"/>
    <lineage>
        <taxon>Eukaryota</taxon>
        <taxon>Metazoa</taxon>
        <taxon>Chordata</taxon>
        <taxon>Craniata</taxon>
        <taxon>Vertebrata</taxon>
        <taxon>Euteleostomi</taxon>
        <taxon>Actinopterygii</taxon>
        <taxon>Neopterygii</taxon>
        <taxon>Teleostei</taxon>
        <taxon>Osteoglossocephala</taxon>
        <taxon>Osteoglossomorpha</taxon>
        <taxon>Osteoglossiformes</taxon>
        <taxon>Osteoglossidae</taxon>
        <taxon>Scleropages</taxon>
    </lineage>
</organism>
<comment type="catalytic activity">
    <reaction evidence="19">
        <text>a ribonucleoside 5'-triphosphate + 2 H2O = a ribonucleoside 5'-phosphate + 2 phosphate + 2 H(+)</text>
        <dbReference type="Rhea" id="RHEA:36795"/>
        <dbReference type="ChEBI" id="CHEBI:15377"/>
        <dbReference type="ChEBI" id="CHEBI:15378"/>
        <dbReference type="ChEBI" id="CHEBI:43474"/>
        <dbReference type="ChEBI" id="CHEBI:58043"/>
        <dbReference type="ChEBI" id="CHEBI:61557"/>
        <dbReference type="EC" id="3.6.1.5"/>
    </reaction>
</comment>
<keyword evidence="13" id="KW-0460">Magnesium</keyword>
<comment type="caution">
    <text evidence="24">The sequence shown here is derived from an EMBL/GenBank/DDBJ whole genome shotgun (WGS) entry which is preliminary data.</text>
</comment>
<dbReference type="GO" id="GO:0009134">
    <property type="term" value="P:nucleoside diphosphate catabolic process"/>
    <property type="evidence" value="ECO:0007669"/>
    <property type="project" value="TreeGrafter"/>
</dbReference>
<comment type="cofactor">
    <cofactor evidence="2">
        <name>Mg(2+)</name>
        <dbReference type="ChEBI" id="CHEBI:18420"/>
    </cofactor>
</comment>